<evidence type="ECO:0000256" key="1">
    <source>
        <dbReference type="ARBA" id="ARBA00023054"/>
    </source>
</evidence>
<comment type="caution">
    <text evidence="3">The sequence shown here is derived from an EMBL/GenBank/DDBJ whole genome shotgun (WGS) entry which is preliminary data.</text>
</comment>
<organism evidence="3 4">
    <name type="scientific">Calicophoron daubneyi</name>
    <name type="common">Rumen fluke</name>
    <name type="synonym">Paramphistomum daubneyi</name>
    <dbReference type="NCBI Taxonomy" id="300641"/>
    <lineage>
        <taxon>Eukaryota</taxon>
        <taxon>Metazoa</taxon>
        <taxon>Spiralia</taxon>
        <taxon>Lophotrochozoa</taxon>
        <taxon>Platyhelminthes</taxon>
        <taxon>Trematoda</taxon>
        <taxon>Digenea</taxon>
        <taxon>Plagiorchiida</taxon>
        <taxon>Pronocephalata</taxon>
        <taxon>Paramphistomoidea</taxon>
        <taxon>Paramphistomidae</taxon>
        <taxon>Calicophoron</taxon>
    </lineage>
</organism>
<keyword evidence="1 2" id="KW-0175">Coiled coil</keyword>
<accession>A0AAV2TXW8</accession>
<sequence length="245" mass="27985">MAAAADLRSRLVSLFEDYKKIGREVEGKNEELAQCMADRKKLEGTRTKTFAELDMAERKKADMERKIKENLRKISELQKSTAECQKTSESLSRKLETQDETLEGLQKKVTAAQEEAAAAARTYTEAIDRLRDVQNSRDQVEKREEQLIRSIKELEEENAFVNSKIRHMKVVNSQAEQRTDALEKAIAELSEKLNSANQRTADAESTYEDLGVQLCMLEEEANDLQLRGQKLQKQIDIMQSTIQEA</sequence>
<dbReference type="SUPFAM" id="SSF57997">
    <property type="entry name" value="Tropomyosin"/>
    <property type="match status" value="1"/>
</dbReference>
<evidence type="ECO:0000313" key="4">
    <source>
        <dbReference type="Proteomes" id="UP001497525"/>
    </source>
</evidence>
<dbReference type="EMBL" id="CAXLJL010000856">
    <property type="protein sequence ID" value="CAL5141364.1"/>
    <property type="molecule type" value="Genomic_DNA"/>
</dbReference>
<feature type="coiled-coil region" evidence="2">
    <location>
        <begin position="46"/>
        <end position="206"/>
    </location>
</feature>
<gene>
    <name evidence="3" type="ORF">CDAUBV1_LOCUS16614</name>
</gene>
<dbReference type="AlphaFoldDB" id="A0AAV2TXW8"/>
<proteinExistence type="predicted"/>
<protein>
    <recommendedName>
        <fullName evidence="5">Tropomyosin</fullName>
    </recommendedName>
</protein>
<evidence type="ECO:0000256" key="2">
    <source>
        <dbReference type="SAM" id="Coils"/>
    </source>
</evidence>
<evidence type="ECO:0008006" key="5">
    <source>
        <dbReference type="Google" id="ProtNLM"/>
    </source>
</evidence>
<dbReference type="Pfam" id="PF00261">
    <property type="entry name" value="Tropomyosin"/>
    <property type="match status" value="1"/>
</dbReference>
<name>A0AAV2TXW8_CALDB</name>
<dbReference type="Proteomes" id="UP001497525">
    <property type="component" value="Unassembled WGS sequence"/>
</dbReference>
<dbReference type="Gene3D" id="1.20.5.170">
    <property type="match status" value="1"/>
</dbReference>
<reference evidence="3" key="1">
    <citation type="submission" date="2024-06" db="EMBL/GenBank/DDBJ databases">
        <authorList>
            <person name="Liu X."/>
            <person name="Lenzi L."/>
            <person name="Haldenby T S."/>
            <person name="Uol C."/>
        </authorList>
    </citation>
    <scope>NUCLEOTIDE SEQUENCE</scope>
</reference>
<evidence type="ECO:0000313" key="3">
    <source>
        <dbReference type="EMBL" id="CAL5141364.1"/>
    </source>
</evidence>
<dbReference type="InterPro" id="IPR000533">
    <property type="entry name" value="Tropomyosin"/>
</dbReference>